<keyword evidence="3" id="KW-0731">Sigma factor</keyword>
<organism evidence="7 8">
    <name type="scientific">Aeromicrobium erythreum</name>
    <dbReference type="NCBI Taxonomy" id="2041"/>
    <lineage>
        <taxon>Bacteria</taxon>
        <taxon>Bacillati</taxon>
        <taxon>Actinomycetota</taxon>
        <taxon>Actinomycetes</taxon>
        <taxon>Propionibacteriales</taxon>
        <taxon>Nocardioidaceae</taxon>
        <taxon>Aeromicrobium</taxon>
    </lineage>
</organism>
<dbReference type="GO" id="GO:0003677">
    <property type="term" value="F:DNA binding"/>
    <property type="evidence" value="ECO:0007669"/>
    <property type="project" value="InterPro"/>
</dbReference>
<evidence type="ECO:0000259" key="6">
    <source>
        <dbReference type="Pfam" id="PF08281"/>
    </source>
</evidence>
<feature type="domain" description="RNA polymerase sigma factor 70 region 4 type 2" evidence="6">
    <location>
        <begin position="135"/>
        <end position="172"/>
    </location>
</feature>
<dbReference type="EMBL" id="CP011502">
    <property type="protein sequence ID" value="ALX06206.1"/>
    <property type="molecule type" value="Genomic_DNA"/>
</dbReference>
<dbReference type="InterPro" id="IPR036388">
    <property type="entry name" value="WH-like_DNA-bd_sf"/>
</dbReference>
<dbReference type="Proteomes" id="UP000067689">
    <property type="component" value="Chromosome"/>
</dbReference>
<dbReference type="Pfam" id="PF08281">
    <property type="entry name" value="Sigma70_r4_2"/>
    <property type="match status" value="1"/>
</dbReference>
<evidence type="ECO:0000256" key="4">
    <source>
        <dbReference type="ARBA" id="ARBA00023163"/>
    </source>
</evidence>
<dbReference type="RefSeq" id="WP_067860911.1">
    <property type="nucleotide sequence ID" value="NZ_CP011502.1"/>
</dbReference>
<dbReference type="OrthoDB" id="5244716at2"/>
<evidence type="ECO:0000313" key="8">
    <source>
        <dbReference type="Proteomes" id="UP000067689"/>
    </source>
</evidence>
<name>A0A0U4CE99_9ACTN</name>
<dbReference type="Gene3D" id="1.10.10.10">
    <property type="entry name" value="Winged helix-like DNA-binding domain superfamily/Winged helix DNA-binding domain"/>
    <property type="match status" value="1"/>
</dbReference>
<evidence type="ECO:0000259" key="5">
    <source>
        <dbReference type="Pfam" id="PF04542"/>
    </source>
</evidence>
<dbReference type="AlphaFoldDB" id="A0A0U4CE99"/>
<accession>A0A0U4CE99</accession>
<dbReference type="InterPro" id="IPR039425">
    <property type="entry name" value="RNA_pol_sigma-70-like"/>
</dbReference>
<dbReference type="SUPFAM" id="SSF88659">
    <property type="entry name" value="Sigma3 and sigma4 domains of RNA polymerase sigma factors"/>
    <property type="match status" value="1"/>
</dbReference>
<keyword evidence="8" id="KW-1185">Reference proteome</keyword>
<dbReference type="GO" id="GO:0006352">
    <property type="term" value="P:DNA-templated transcription initiation"/>
    <property type="evidence" value="ECO:0007669"/>
    <property type="project" value="InterPro"/>
</dbReference>
<dbReference type="KEGG" id="aer:AERYTH_16625"/>
<comment type="similarity">
    <text evidence="1">Belongs to the sigma-70 factor family. ECF subfamily.</text>
</comment>
<dbReference type="PANTHER" id="PTHR43133">
    <property type="entry name" value="RNA POLYMERASE ECF-TYPE SIGMA FACTO"/>
    <property type="match status" value="1"/>
</dbReference>
<dbReference type="PATRIC" id="fig|2041.4.peg.3477"/>
<dbReference type="STRING" id="2041.AERYTH_16625"/>
<sequence>MDDQELLPLVERARAGDPDALDDLLRRLRPHVVRRCAAFLPYAHDAEEAAQEALLLVAQKLDTYSGRGSFGGWVTVVTSNTARQVYRSLRRRFDEQSRDVLPDAVDPRTTSVIAGTRIDLLEALEQLERTHPAAVEAFVLRDLGTLPYEEVAALTGAPLGTVKARIHAARREVREKLRDVDNFSGPAGI</sequence>
<feature type="domain" description="RNA polymerase sigma-70 region 2" evidence="5">
    <location>
        <begin position="24"/>
        <end position="92"/>
    </location>
</feature>
<proteinExistence type="inferred from homology"/>
<reference evidence="7 8" key="1">
    <citation type="journal article" date="1991" name="Int. J. Syst. Bacteriol.">
        <title>Description of the erythromycin-producing bacterium Arthrobacter sp. strain NRRL B-3381 as Aeromicrobium erythreum gen. nov., sp. nov.</title>
        <authorList>
            <person name="Miller E.S."/>
            <person name="Woese C.R."/>
            <person name="Brenner S."/>
        </authorList>
    </citation>
    <scope>NUCLEOTIDE SEQUENCE [LARGE SCALE GENOMIC DNA]</scope>
    <source>
        <strain evidence="7 8">AR18</strain>
    </source>
</reference>
<dbReference type="SUPFAM" id="SSF88946">
    <property type="entry name" value="Sigma2 domain of RNA polymerase sigma factors"/>
    <property type="match status" value="1"/>
</dbReference>
<dbReference type="Gene3D" id="1.10.1740.10">
    <property type="match status" value="1"/>
</dbReference>
<dbReference type="Pfam" id="PF04542">
    <property type="entry name" value="Sigma70_r2"/>
    <property type="match status" value="1"/>
</dbReference>
<gene>
    <name evidence="7" type="ORF">AERYTH_16625</name>
</gene>
<dbReference type="InterPro" id="IPR013324">
    <property type="entry name" value="RNA_pol_sigma_r3/r4-like"/>
</dbReference>
<evidence type="ECO:0000256" key="2">
    <source>
        <dbReference type="ARBA" id="ARBA00023015"/>
    </source>
</evidence>
<evidence type="ECO:0000256" key="1">
    <source>
        <dbReference type="ARBA" id="ARBA00010641"/>
    </source>
</evidence>
<dbReference type="InterPro" id="IPR014284">
    <property type="entry name" value="RNA_pol_sigma-70_dom"/>
</dbReference>
<dbReference type="PANTHER" id="PTHR43133:SF53">
    <property type="entry name" value="ECF RNA POLYMERASE SIGMA-E FACTOR"/>
    <property type="match status" value="1"/>
</dbReference>
<evidence type="ECO:0000313" key="7">
    <source>
        <dbReference type="EMBL" id="ALX06206.1"/>
    </source>
</evidence>
<keyword evidence="2" id="KW-0805">Transcription regulation</keyword>
<dbReference type="InterPro" id="IPR013249">
    <property type="entry name" value="RNA_pol_sigma70_r4_t2"/>
</dbReference>
<keyword evidence="4" id="KW-0804">Transcription</keyword>
<dbReference type="InterPro" id="IPR007627">
    <property type="entry name" value="RNA_pol_sigma70_r2"/>
</dbReference>
<protein>
    <submittedName>
        <fullName evidence="7">Sigma subunit sigma24</fullName>
    </submittedName>
</protein>
<evidence type="ECO:0000256" key="3">
    <source>
        <dbReference type="ARBA" id="ARBA00023082"/>
    </source>
</evidence>
<dbReference type="GO" id="GO:0016987">
    <property type="term" value="F:sigma factor activity"/>
    <property type="evidence" value="ECO:0007669"/>
    <property type="project" value="UniProtKB-KW"/>
</dbReference>
<dbReference type="InterPro" id="IPR013325">
    <property type="entry name" value="RNA_pol_sigma_r2"/>
</dbReference>
<dbReference type="NCBIfam" id="TIGR02937">
    <property type="entry name" value="sigma70-ECF"/>
    <property type="match status" value="1"/>
</dbReference>